<comment type="caution">
    <text evidence="1">The sequence shown here is derived from an EMBL/GenBank/DDBJ whole genome shotgun (WGS) entry which is preliminary data.</text>
</comment>
<dbReference type="EMBL" id="BKCJ011022512">
    <property type="protein sequence ID" value="GFC68970.1"/>
    <property type="molecule type" value="Genomic_DNA"/>
</dbReference>
<accession>A0A699QHT9</accession>
<dbReference type="AlphaFoldDB" id="A0A699QHT9"/>
<feature type="non-terminal residue" evidence="1">
    <location>
        <position position="1"/>
    </location>
</feature>
<protein>
    <submittedName>
        <fullName evidence="1">Uncharacterized protein</fullName>
    </submittedName>
</protein>
<organism evidence="1">
    <name type="scientific">Tanacetum cinerariifolium</name>
    <name type="common">Dalmatian daisy</name>
    <name type="synonym">Chrysanthemum cinerariifolium</name>
    <dbReference type="NCBI Taxonomy" id="118510"/>
    <lineage>
        <taxon>Eukaryota</taxon>
        <taxon>Viridiplantae</taxon>
        <taxon>Streptophyta</taxon>
        <taxon>Embryophyta</taxon>
        <taxon>Tracheophyta</taxon>
        <taxon>Spermatophyta</taxon>
        <taxon>Magnoliopsida</taxon>
        <taxon>eudicotyledons</taxon>
        <taxon>Gunneridae</taxon>
        <taxon>Pentapetalae</taxon>
        <taxon>asterids</taxon>
        <taxon>campanulids</taxon>
        <taxon>Asterales</taxon>
        <taxon>Asteraceae</taxon>
        <taxon>Asteroideae</taxon>
        <taxon>Anthemideae</taxon>
        <taxon>Anthemidinae</taxon>
        <taxon>Tanacetum</taxon>
    </lineage>
</organism>
<sequence>GAAGFINKGCSFGQQQIRGVFVGAAEAGNQRKGVFVWCCRGGQPRRGVFVGAAEAGSQRRGVFVWGCRDSSHVGECLFGLPRQAAT</sequence>
<proteinExistence type="predicted"/>
<name>A0A699QHT9_TANCI</name>
<reference evidence="1" key="1">
    <citation type="journal article" date="2019" name="Sci. Rep.">
        <title>Draft genome of Tanacetum cinerariifolium, the natural source of mosquito coil.</title>
        <authorList>
            <person name="Yamashiro T."/>
            <person name="Shiraishi A."/>
            <person name="Satake H."/>
            <person name="Nakayama K."/>
        </authorList>
    </citation>
    <scope>NUCLEOTIDE SEQUENCE</scope>
</reference>
<evidence type="ECO:0000313" key="1">
    <source>
        <dbReference type="EMBL" id="GFC68970.1"/>
    </source>
</evidence>
<gene>
    <name evidence="1" type="ORF">Tci_840940</name>
</gene>